<sequence length="153" mass="17090">MIVMQCIGKSWNRFHLTSRGLRTFPVSIEKTHENSSSSYIRAARPRSSFSSISSTDLRRAATAPRSRHPLGIRHSIQTLQDSTTTSAKFDIIRPHDLHSRTKSAQSREPTRTELGTVAFQVKTTAPKPYCVLLISGQSRPIARSGFKSPPSER</sequence>
<name>A0A1Y6M3A9_ZYMTR</name>
<protein>
    <submittedName>
        <fullName evidence="2">Uncharacterized protein</fullName>
    </submittedName>
</protein>
<dbReference type="AlphaFoldDB" id="A0A1Y6M3A9"/>
<organism evidence="2 3">
    <name type="scientific">Zymoseptoria tritici ST99CH_1A5</name>
    <dbReference type="NCBI Taxonomy" id="1276529"/>
    <lineage>
        <taxon>Eukaryota</taxon>
        <taxon>Fungi</taxon>
        <taxon>Dikarya</taxon>
        <taxon>Ascomycota</taxon>
        <taxon>Pezizomycotina</taxon>
        <taxon>Dothideomycetes</taxon>
        <taxon>Dothideomycetidae</taxon>
        <taxon>Mycosphaerellales</taxon>
        <taxon>Mycosphaerellaceae</taxon>
        <taxon>Zymoseptoria</taxon>
    </lineage>
</organism>
<feature type="compositionally biased region" description="Basic and acidic residues" evidence="1">
    <location>
        <begin position="90"/>
        <end position="99"/>
    </location>
</feature>
<feature type="region of interest" description="Disordered" evidence="1">
    <location>
        <begin position="51"/>
        <end position="111"/>
    </location>
</feature>
<feature type="compositionally biased region" description="Polar residues" evidence="1">
    <location>
        <begin position="75"/>
        <end position="87"/>
    </location>
</feature>
<evidence type="ECO:0000256" key="1">
    <source>
        <dbReference type="SAM" id="MobiDB-lite"/>
    </source>
</evidence>
<gene>
    <name evidence="2" type="ORF">ZT1A5_G11689</name>
</gene>
<accession>A0A1Y6M3A9</accession>
<dbReference type="EMBL" id="LT882691">
    <property type="protein sequence ID" value="SMY30238.1"/>
    <property type="molecule type" value="Genomic_DNA"/>
</dbReference>
<proteinExistence type="predicted"/>
<evidence type="ECO:0000313" key="2">
    <source>
        <dbReference type="EMBL" id="SMY30238.1"/>
    </source>
</evidence>
<reference evidence="2 3" key="1">
    <citation type="submission" date="2016-10" db="EMBL/GenBank/DDBJ databases">
        <authorList>
            <person name="Varghese N."/>
        </authorList>
    </citation>
    <scope>NUCLEOTIDE SEQUENCE [LARGE SCALE GENOMIC DNA]</scope>
</reference>
<evidence type="ECO:0000313" key="3">
    <source>
        <dbReference type="Proteomes" id="UP000215453"/>
    </source>
</evidence>
<dbReference type="Proteomes" id="UP000215453">
    <property type="component" value="Chromosome 16"/>
</dbReference>